<protein>
    <submittedName>
        <fullName evidence="2">Uncharacterized membrane protein YoaK (UPF0700 family)</fullName>
    </submittedName>
</protein>
<keyword evidence="1" id="KW-0472">Membrane</keyword>
<keyword evidence="1" id="KW-1133">Transmembrane helix</keyword>
<dbReference type="PANTHER" id="PTHR37314:SF4">
    <property type="entry name" value="UPF0700 TRANSMEMBRANE PROTEIN YOAK"/>
    <property type="match status" value="1"/>
</dbReference>
<feature type="transmembrane region" description="Helical" evidence="1">
    <location>
        <begin position="40"/>
        <end position="61"/>
    </location>
</feature>
<dbReference type="EMBL" id="JACHGA010000010">
    <property type="protein sequence ID" value="MBB5277638.1"/>
    <property type="molecule type" value="Genomic_DNA"/>
</dbReference>
<reference evidence="2 3" key="1">
    <citation type="submission" date="2020-08" db="EMBL/GenBank/DDBJ databases">
        <title>Genomic Encyclopedia of Type Strains, Phase IV (KMG-IV): sequencing the most valuable type-strain genomes for metagenomic binning, comparative biology and taxonomic classification.</title>
        <authorList>
            <person name="Goeker M."/>
        </authorList>
    </citation>
    <scope>NUCLEOTIDE SEQUENCE [LARGE SCALE GENOMIC DNA]</scope>
    <source>
        <strain evidence="2 3">DSM 26376</strain>
    </source>
</reference>
<dbReference type="RefSeq" id="WP_205910043.1">
    <property type="nucleotide sequence ID" value="NZ_JACHGA010000010.1"/>
</dbReference>
<feature type="transmembrane region" description="Helical" evidence="1">
    <location>
        <begin position="81"/>
        <end position="108"/>
    </location>
</feature>
<evidence type="ECO:0000313" key="3">
    <source>
        <dbReference type="Proteomes" id="UP000550895"/>
    </source>
</evidence>
<sequence>MTHAASGIDKDQPRRAGSHTGRLRLFRIAAAHRRTGRNDLMLGAILAFVAGAMNAGGFLAIGHYTSHMTGIVSAIADNLALGLFGLVGSGVVLLVSFILGAACSAILINWARRHARRQQYAYPLALESGLLIAFAGIGAVVSPEAAAPVTAVLLCFVMGLQNATITKISGARIRTTHLTGMITDMGIELGKLAYCSLARALDHPPIVADGRKLSILLPIVGMFFLGGLVGALGFKHLGHAFSLPIAALLLAVASPQLRPRPTAGL</sequence>
<dbReference type="InterPro" id="IPR010699">
    <property type="entry name" value="DUF1275"/>
</dbReference>
<organism evidence="2 3">
    <name type="scientific">Rhizobium rosettiformans</name>
    <dbReference type="NCBI Taxonomy" id="1368430"/>
    <lineage>
        <taxon>Bacteria</taxon>
        <taxon>Pseudomonadati</taxon>
        <taxon>Pseudomonadota</taxon>
        <taxon>Alphaproteobacteria</taxon>
        <taxon>Hyphomicrobiales</taxon>
        <taxon>Rhizobiaceae</taxon>
        <taxon>Rhizobium/Agrobacterium group</taxon>
        <taxon>Rhizobium</taxon>
    </lineage>
</organism>
<dbReference type="PANTHER" id="PTHR37314">
    <property type="entry name" value="SLR0142 PROTEIN"/>
    <property type="match status" value="1"/>
</dbReference>
<keyword evidence="3" id="KW-1185">Reference proteome</keyword>
<keyword evidence="1" id="KW-0812">Transmembrane</keyword>
<proteinExistence type="predicted"/>
<evidence type="ECO:0000256" key="1">
    <source>
        <dbReference type="SAM" id="Phobius"/>
    </source>
</evidence>
<evidence type="ECO:0000313" key="2">
    <source>
        <dbReference type="EMBL" id="MBB5277638.1"/>
    </source>
</evidence>
<name>A0A7W8HT69_9HYPH</name>
<feature type="transmembrane region" description="Helical" evidence="1">
    <location>
        <begin position="215"/>
        <end position="234"/>
    </location>
</feature>
<accession>A0A7W8HT69</accession>
<dbReference type="AlphaFoldDB" id="A0A7W8HT69"/>
<dbReference type="Proteomes" id="UP000550895">
    <property type="component" value="Unassembled WGS sequence"/>
</dbReference>
<feature type="transmembrane region" description="Helical" evidence="1">
    <location>
        <begin position="120"/>
        <end position="139"/>
    </location>
</feature>
<dbReference type="Pfam" id="PF06912">
    <property type="entry name" value="DUF1275"/>
    <property type="match status" value="1"/>
</dbReference>
<gene>
    <name evidence="2" type="ORF">HNR26_003719</name>
</gene>
<feature type="transmembrane region" description="Helical" evidence="1">
    <location>
        <begin position="145"/>
        <end position="165"/>
    </location>
</feature>
<comment type="caution">
    <text evidence="2">The sequence shown here is derived from an EMBL/GenBank/DDBJ whole genome shotgun (WGS) entry which is preliminary data.</text>
</comment>